<feature type="transmembrane region" description="Helical" evidence="8">
    <location>
        <begin position="254"/>
        <end position="281"/>
    </location>
</feature>
<dbReference type="PANTHER" id="PTHR31686">
    <property type="match status" value="1"/>
</dbReference>
<evidence type="ECO:0000256" key="3">
    <source>
        <dbReference type="ARBA" id="ARBA00022448"/>
    </source>
</evidence>
<comment type="similarity">
    <text evidence="2">Belongs to the tellurite-resistance/dicarboxylate transporter (TDT) family.</text>
</comment>
<protein>
    <submittedName>
        <fullName evidence="9">Malic acid transport protein</fullName>
    </submittedName>
</protein>
<reference evidence="10" key="1">
    <citation type="submission" date="2018-02" db="EMBL/GenBank/DDBJ databases">
        <title>Genome sequence of Desulfocucumis palustris strain NAW-5.</title>
        <authorList>
            <person name="Watanabe M."/>
            <person name="Kojima H."/>
            <person name="Fukui M."/>
        </authorList>
    </citation>
    <scope>NUCLEOTIDE SEQUENCE [LARGE SCALE GENOMIC DNA]</scope>
    <source>
        <strain evidence="10">NAW-5</strain>
    </source>
</reference>
<dbReference type="Proteomes" id="UP000239549">
    <property type="component" value="Unassembled WGS sequence"/>
</dbReference>
<organism evidence="9 10">
    <name type="scientific">Desulfocucumis palustris</name>
    <dbReference type="NCBI Taxonomy" id="1898651"/>
    <lineage>
        <taxon>Bacteria</taxon>
        <taxon>Bacillati</taxon>
        <taxon>Bacillota</taxon>
        <taxon>Clostridia</taxon>
        <taxon>Eubacteriales</taxon>
        <taxon>Desulfocucumaceae</taxon>
        <taxon>Desulfocucumis</taxon>
    </lineage>
</organism>
<feature type="transmembrane region" description="Helical" evidence="8">
    <location>
        <begin position="119"/>
        <end position="140"/>
    </location>
</feature>
<feature type="transmembrane region" description="Helical" evidence="8">
    <location>
        <begin position="152"/>
        <end position="175"/>
    </location>
</feature>
<dbReference type="AlphaFoldDB" id="A0A2L2XJF9"/>
<keyword evidence="3" id="KW-0813">Transport</keyword>
<evidence type="ECO:0000256" key="2">
    <source>
        <dbReference type="ARBA" id="ARBA00008566"/>
    </source>
</evidence>
<evidence type="ECO:0000256" key="5">
    <source>
        <dbReference type="ARBA" id="ARBA00022692"/>
    </source>
</evidence>
<evidence type="ECO:0000256" key="1">
    <source>
        <dbReference type="ARBA" id="ARBA00004651"/>
    </source>
</evidence>
<dbReference type="RefSeq" id="WP_104372664.1">
    <property type="nucleotide sequence ID" value="NZ_BFAV01000140.1"/>
</dbReference>
<dbReference type="GO" id="GO:0005886">
    <property type="term" value="C:plasma membrane"/>
    <property type="evidence" value="ECO:0007669"/>
    <property type="project" value="UniProtKB-SubCell"/>
</dbReference>
<dbReference type="OrthoDB" id="958273at2"/>
<feature type="transmembrane region" description="Helical" evidence="8">
    <location>
        <begin position="187"/>
        <end position="210"/>
    </location>
</feature>
<keyword evidence="5 8" id="KW-0812">Transmembrane</keyword>
<sequence length="350" mass="39078">MNKISLIIKNFAPSWFASVMGTGIVAITSFFYSRHWAWLQDLSVALLVFNLLLFGVLLVPWLLRIVCYPGESVRNLREPVTGQFYATMPIACLVLAADLLIIGVQHLDTGLVVHLAKGFWVTGVVLALVLAVATPLLNFVNREVKLEQVNPAWFMPPVSLIVIPVPGARLISYWPDGWQQLLLVFNYVSWSGGFFLFLFLEAICLYRFFCRPPLPGPLAPTAWINLGPIGVGTIALFNLGAASAPFWGGQVLPMISLLALLLWGFGFWWLICALVLTIYYIRQGSLPFSLAWWAFTFPLGAYTAATYLIASYIKLPAIDLYGFICYLLLLAIWSVVMVRTVLGLIKMEFF</sequence>
<proteinExistence type="inferred from homology"/>
<dbReference type="InterPro" id="IPR051629">
    <property type="entry name" value="Sulfite_efflux_TDT"/>
</dbReference>
<evidence type="ECO:0000313" key="10">
    <source>
        <dbReference type="Proteomes" id="UP000239549"/>
    </source>
</evidence>
<feature type="transmembrane region" description="Helical" evidence="8">
    <location>
        <begin position="44"/>
        <end position="63"/>
    </location>
</feature>
<gene>
    <name evidence="9" type="ORF">DCCM_3509</name>
</gene>
<keyword evidence="6 8" id="KW-1133">Transmembrane helix</keyword>
<evidence type="ECO:0000256" key="8">
    <source>
        <dbReference type="SAM" id="Phobius"/>
    </source>
</evidence>
<keyword evidence="7 8" id="KW-0472">Membrane</keyword>
<evidence type="ECO:0000256" key="6">
    <source>
        <dbReference type="ARBA" id="ARBA00022989"/>
    </source>
</evidence>
<dbReference type="InterPro" id="IPR011552">
    <property type="entry name" value="TehA/Mae1"/>
</dbReference>
<dbReference type="NCBIfam" id="TIGR00816">
    <property type="entry name" value="tdt"/>
    <property type="match status" value="1"/>
</dbReference>
<feature type="transmembrane region" description="Helical" evidence="8">
    <location>
        <begin position="12"/>
        <end position="32"/>
    </location>
</feature>
<dbReference type="Pfam" id="PF03595">
    <property type="entry name" value="SLAC1"/>
    <property type="match status" value="1"/>
</dbReference>
<dbReference type="InterPro" id="IPR038665">
    <property type="entry name" value="Voltage-dep_anion_channel_sf"/>
</dbReference>
<evidence type="ECO:0000256" key="7">
    <source>
        <dbReference type="ARBA" id="ARBA00023136"/>
    </source>
</evidence>
<feature type="transmembrane region" description="Helical" evidence="8">
    <location>
        <begin position="84"/>
        <end position="107"/>
    </location>
</feature>
<evidence type="ECO:0000313" key="9">
    <source>
        <dbReference type="EMBL" id="GBF34396.1"/>
    </source>
</evidence>
<evidence type="ECO:0000256" key="4">
    <source>
        <dbReference type="ARBA" id="ARBA00022475"/>
    </source>
</evidence>
<accession>A0A2L2XJF9</accession>
<dbReference type="GO" id="GO:0000319">
    <property type="term" value="F:sulfite transmembrane transporter activity"/>
    <property type="evidence" value="ECO:0007669"/>
    <property type="project" value="TreeGrafter"/>
</dbReference>
<dbReference type="Gene3D" id="1.50.10.150">
    <property type="entry name" value="Voltage-dependent anion channel"/>
    <property type="match status" value="1"/>
</dbReference>
<dbReference type="InterPro" id="IPR004695">
    <property type="entry name" value="SLAC1/Mae1/Ssu1/TehA"/>
</dbReference>
<dbReference type="CDD" id="cd09321">
    <property type="entry name" value="TDT_like_3"/>
    <property type="match status" value="1"/>
</dbReference>
<feature type="transmembrane region" description="Helical" evidence="8">
    <location>
        <begin position="222"/>
        <end position="248"/>
    </location>
</feature>
<keyword evidence="4" id="KW-1003">Cell membrane</keyword>
<keyword evidence="10" id="KW-1185">Reference proteome</keyword>
<feature type="transmembrane region" description="Helical" evidence="8">
    <location>
        <begin position="290"/>
        <end position="309"/>
    </location>
</feature>
<comment type="caution">
    <text evidence="9">The sequence shown here is derived from an EMBL/GenBank/DDBJ whole genome shotgun (WGS) entry which is preliminary data.</text>
</comment>
<dbReference type="PANTHER" id="PTHR31686:SF1">
    <property type="entry name" value="SULFITE EFFLUX PUMP SSU1"/>
    <property type="match status" value="1"/>
</dbReference>
<comment type="subcellular location">
    <subcellularLocation>
        <location evidence="1">Cell membrane</location>
        <topology evidence="1">Multi-pass membrane protein</topology>
    </subcellularLocation>
</comment>
<dbReference type="EMBL" id="BFAV01000140">
    <property type="protein sequence ID" value="GBF34396.1"/>
    <property type="molecule type" value="Genomic_DNA"/>
</dbReference>
<name>A0A2L2XJF9_9FIRM</name>
<feature type="transmembrane region" description="Helical" evidence="8">
    <location>
        <begin position="321"/>
        <end position="345"/>
    </location>
</feature>